<protein>
    <submittedName>
        <fullName evidence="1">Uncharacterized protein</fullName>
    </submittedName>
</protein>
<organism evidence="1">
    <name type="scientific">uncultured marine virus</name>
    <dbReference type="NCBI Taxonomy" id="186617"/>
    <lineage>
        <taxon>Viruses</taxon>
        <taxon>environmental samples</taxon>
    </lineage>
</organism>
<sequence>MTCSIFIKTTHRSTSINYNKIFWIIDVSYLHGTGYNYTFRCNVCNIITSCI</sequence>
<proteinExistence type="predicted"/>
<reference evidence="1" key="1">
    <citation type="journal article" date="2015" name="Front. Microbiol.">
        <title>Combining genomic sequencing methods to explore viral diversity and reveal potential virus-host interactions.</title>
        <authorList>
            <person name="Chow C.E."/>
            <person name="Winget D.M."/>
            <person name="White R.A.III."/>
            <person name="Hallam S.J."/>
            <person name="Suttle C.A."/>
        </authorList>
    </citation>
    <scope>NUCLEOTIDE SEQUENCE</scope>
    <source>
        <strain evidence="1">Anoxic3_6</strain>
    </source>
</reference>
<reference evidence="1" key="2">
    <citation type="submission" date="2015-03" db="EMBL/GenBank/DDBJ databases">
        <authorList>
            <person name="Chow C.-E.T."/>
            <person name="Winget D.M."/>
            <person name="White R.A.III."/>
            <person name="Hallam S.J."/>
            <person name="Suttle C.A."/>
        </authorList>
    </citation>
    <scope>NUCLEOTIDE SEQUENCE</scope>
    <source>
        <strain evidence="1">Anoxic3_6</strain>
    </source>
</reference>
<accession>A0A0F7L326</accession>
<evidence type="ECO:0000313" key="1">
    <source>
        <dbReference type="EMBL" id="AKH46330.1"/>
    </source>
</evidence>
<dbReference type="EMBL" id="KR029581">
    <property type="protein sequence ID" value="AKH46330.1"/>
    <property type="molecule type" value="Genomic_DNA"/>
</dbReference>
<name>A0A0F7L326_9VIRU</name>